<dbReference type="InterPro" id="IPR021783">
    <property type="entry name" value="DUF3348"/>
</dbReference>
<evidence type="ECO:0000313" key="2">
    <source>
        <dbReference type="Proteomes" id="UP000029998"/>
    </source>
</evidence>
<evidence type="ECO:0008006" key="3">
    <source>
        <dbReference type="Google" id="ProtNLM"/>
    </source>
</evidence>
<dbReference type="STRING" id="1385517.N800_13335"/>
<dbReference type="AlphaFoldDB" id="A0A0A0F2R3"/>
<evidence type="ECO:0000313" key="1">
    <source>
        <dbReference type="EMBL" id="KGM55682.1"/>
    </source>
</evidence>
<gene>
    <name evidence="1" type="ORF">N800_13335</name>
</gene>
<name>A0A0A0F2R3_9GAMM</name>
<comment type="caution">
    <text evidence="1">The sequence shown here is derived from an EMBL/GenBank/DDBJ whole genome shotgun (WGS) entry which is preliminary data.</text>
</comment>
<organism evidence="1 2">
    <name type="scientific">Lysobacter daejeonensis GH1-9</name>
    <dbReference type="NCBI Taxonomy" id="1385517"/>
    <lineage>
        <taxon>Bacteria</taxon>
        <taxon>Pseudomonadati</taxon>
        <taxon>Pseudomonadota</taxon>
        <taxon>Gammaproteobacteria</taxon>
        <taxon>Lysobacterales</taxon>
        <taxon>Lysobacteraceae</taxon>
        <taxon>Aerolutibacter</taxon>
    </lineage>
</organism>
<keyword evidence="2" id="KW-1185">Reference proteome</keyword>
<dbReference type="eggNOG" id="ENOG5031BY6">
    <property type="taxonomic scope" value="Bacteria"/>
</dbReference>
<dbReference type="Pfam" id="PF11828">
    <property type="entry name" value="DUF3348"/>
    <property type="match status" value="1"/>
</dbReference>
<accession>A0A0A0F2R3</accession>
<sequence length="241" mass="26215">MEFSRRAQAHGPALIRLLARMGDADAPLPPQSLSARLGQWIDWRHAVALSAALDARPSPPPSEDVPRVHAEDGECARVRAVLVKAIEGDRAFASPLGAPTAGEAAGPDGAPPDYAFFRQRYVALQQVMEAETSHLRGRVRGMAARHAPSLQQLAAMDAVMERALGRHERALLSALPELLGKHFERLRQDAPGNAEPSTVRPATAWLDLFRKDMQRLLLAELDIRLQPAEGLLAALRNTPHG</sequence>
<dbReference type="EMBL" id="AVPU01000004">
    <property type="protein sequence ID" value="KGM55682.1"/>
    <property type="molecule type" value="Genomic_DNA"/>
</dbReference>
<dbReference type="OrthoDB" id="5949373at2"/>
<protein>
    <recommendedName>
        <fullName evidence="3">DUF3348 domain-containing protein</fullName>
    </recommendedName>
</protein>
<proteinExistence type="predicted"/>
<reference evidence="1 2" key="1">
    <citation type="submission" date="2013-08" db="EMBL/GenBank/DDBJ databases">
        <title>Genome sequencing of Lysobacter.</title>
        <authorList>
            <person name="Zhang S."/>
            <person name="Wang G."/>
        </authorList>
    </citation>
    <scope>NUCLEOTIDE SEQUENCE [LARGE SCALE GENOMIC DNA]</scope>
    <source>
        <strain evidence="1 2">GH1-9</strain>
    </source>
</reference>
<dbReference type="Proteomes" id="UP000029998">
    <property type="component" value="Unassembled WGS sequence"/>
</dbReference>